<dbReference type="AlphaFoldDB" id="Q9YFN3"/>
<evidence type="ECO:0000259" key="1">
    <source>
        <dbReference type="Pfam" id="PF08241"/>
    </source>
</evidence>
<dbReference type="PIR" id="F72778">
    <property type="entry name" value="F72778"/>
</dbReference>
<dbReference type="Gene3D" id="3.40.50.150">
    <property type="entry name" value="Vaccinia Virus protein VP39"/>
    <property type="match status" value="1"/>
</dbReference>
<dbReference type="Proteomes" id="UP000002518">
    <property type="component" value="Chromosome"/>
</dbReference>
<keyword evidence="2" id="KW-0489">Methyltransferase</keyword>
<dbReference type="PANTHER" id="PTHR42912">
    <property type="entry name" value="METHYLTRANSFERASE"/>
    <property type="match status" value="1"/>
</dbReference>
<evidence type="ECO:0000313" key="3">
    <source>
        <dbReference type="Proteomes" id="UP000002518"/>
    </source>
</evidence>
<name>Q9YFN3_AERPE</name>
<dbReference type="STRING" id="272557.APE_0216.1"/>
<dbReference type="eggNOG" id="arCOG03773">
    <property type="taxonomic scope" value="Archaea"/>
</dbReference>
<dbReference type="Pfam" id="PF08241">
    <property type="entry name" value="Methyltransf_11"/>
    <property type="match status" value="1"/>
</dbReference>
<dbReference type="EnsemblBacteria" id="BAA79128">
    <property type="protein sequence ID" value="BAA79128"/>
    <property type="gene ID" value="APE_0216.1"/>
</dbReference>
<dbReference type="InterPro" id="IPR029063">
    <property type="entry name" value="SAM-dependent_MTases_sf"/>
</dbReference>
<gene>
    <name evidence="2" type="ordered locus">APE_0216.1</name>
</gene>
<keyword evidence="2" id="KW-0808">Transferase</keyword>
<dbReference type="EMBL" id="BA000002">
    <property type="protein sequence ID" value="BAA79128.2"/>
    <property type="molecule type" value="Genomic_DNA"/>
</dbReference>
<dbReference type="InterPro" id="IPR013216">
    <property type="entry name" value="Methyltransf_11"/>
</dbReference>
<sequence>MSDRSLEGKGAVIREKYEATCSGYDELYRAEQYEKFFVALKRVRPQGRVLDAGCGTGLLLEYMASYGSLDAVDLFTCLDYSPCMLSIARFRIGVLCGNGSCIALEGNVEKLPFGSGVFDTVYSFTVLDLVDDLWRAVKELIRVSRGPVVVSMLKRLPYKDELLAAGAQILGVTSKDVIMRIDVLRGRVD</sequence>
<dbReference type="GeneID" id="1445736"/>
<accession>Q9YFN3</accession>
<dbReference type="SUPFAM" id="SSF53335">
    <property type="entry name" value="S-adenosyl-L-methionine-dependent methyltransferases"/>
    <property type="match status" value="1"/>
</dbReference>
<reference evidence="2 3" key="1">
    <citation type="journal article" date="1999" name="DNA Res.">
        <title>Complete genome sequence of an aerobic hyper-thermophilic crenarchaeon, Aeropyrum pernix K1.</title>
        <authorList>
            <person name="Kawarabayasi Y."/>
            <person name="Hino Y."/>
            <person name="Horikawa H."/>
            <person name="Yamazaki S."/>
            <person name="Haikawa Y."/>
            <person name="Jin-no K."/>
            <person name="Takahashi M."/>
            <person name="Sekine M."/>
            <person name="Baba S."/>
            <person name="Ankai A."/>
            <person name="Kosugi H."/>
            <person name="Hosoyama A."/>
            <person name="Fukui S."/>
            <person name="Nagai Y."/>
            <person name="Nishijima K."/>
            <person name="Nakazawa H."/>
            <person name="Takamiya M."/>
            <person name="Masuda S."/>
            <person name="Funahashi T."/>
            <person name="Tanaka T."/>
            <person name="Kudoh Y."/>
            <person name="Yamazaki J."/>
            <person name="Kushida N."/>
            <person name="Oguchi A."/>
            <person name="Aoki K."/>
            <person name="Kubota K."/>
            <person name="Nakamura Y."/>
            <person name="Nomura N."/>
            <person name="Sako Y."/>
            <person name="Kikuchi H."/>
        </authorList>
    </citation>
    <scope>NUCLEOTIDE SEQUENCE [LARGE SCALE GENOMIC DNA]</scope>
    <source>
        <strain evidence="3">ATCC 700893 / DSM 11879 / JCM 9820 / NBRC 100138 / K1</strain>
    </source>
</reference>
<dbReference type="RefSeq" id="WP_010865575.1">
    <property type="nucleotide sequence ID" value="NC_000854.2"/>
</dbReference>
<organism evidence="2 3">
    <name type="scientific">Aeropyrum pernix (strain ATCC 700893 / DSM 11879 / JCM 9820 / NBRC 100138 / K1)</name>
    <dbReference type="NCBI Taxonomy" id="272557"/>
    <lineage>
        <taxon>Archaea</taxon>
        <taxon>Thermoproteota</taxon>
        <taxon>Thermoprotei</taxon>
        <taxon>Desulfurococcales</taxon>
        <taxon>Desulfurococcaceae</taxon>
        <taxon>Aeropyrum</taxon>
    </lineage>
</organism>
<feature type="domain" description="Methyltransferase type 11" evidence="1">
    <location>
        <begin position="50"/>
        <end position="144"/>
    </location>
</feature>
<dbReference type="InterPro" id="IPR050508">
    <property type="entry name" value="Methyltransf_Superfamily"/>
</dbReference>
<dbReference type="KEGG" id="ape:APE_0216.1"/>
<dbReference type="GO" id="GO:0032259">
    <property type="term" value="P:methylation"/>
    <property type="evidence" value="ECO:0007669"/>
    <property type="project" value="UniProtKB-KW"/>
</dbReference>
<dbReference type="GO" id="GO:0008757">
    <property type="term" value="F:S-adenosylmethionine-dependent methyltransferase activity"/>
    <property type="evidence" value="ECO:0007669"/>
    <property type="project" value="InterPro"/>
</dbReference>
<dbReference type="CDD" id="cd02440">
    <property type="entry name" value="AdoMet_MTases"/>
    <property type="match status" value="1"/>
</dbReference>
<proteinExistence type="predicted"/>
<protein>
    <submittedName>
        <fullName evidence="2">Methyltransferase</fullName>
    </submittedName>
</protein>
<keyword evidence="3" id="KW-1185">Reference proteome</keyword>
<evidence type="ECO:0000313" key="2">
    <source>
        <dbReference type="EMBL" id="BAA79128.2"/>
    </source>
</evidence>